<feature type="signal peptide" evidence="1">
    <location>
        <begin position="1"/>
        <end position="27"/>
    </location>
</feature>
<dbReference type="AlphaFoldDB" id="A0A1T5NJC1"/>
<dbReference type="InterPro" id="IPR036116">
    <property type="entry name" value="FN3_sf"/>
</dbReference>
<dbReference type="Pfam" id="PF16391">
    <property type="entry name" value="DUF5000"/>
    <property type="match status" value="1"/>
</dbReference>
<reference evidence="3 4" key="1">
    <citation type="submission" date="2017-02" db="EMBL/GenBank/DDBJ databases">
        <authorList>
            <person name="Peterson S.W."/>
        </authorList>
    </citation>
    <scope>NUCLEOTIDE SEQUENCE [LARGE SCALE GENOMIC DNA]</scope>
    <source>
        <strain evidence="3 4">DSM 18108</strain>
    </source>
</reference>
<feature type="domain" description="DUF5000" evidence="2">
    <location>
        <begin position="268"/>
        <end position="406"/>
    </location>
</feature>
<feature type="chain" id="PRO_5012120507" description="DUF5000 domain-containing protein" evidence="1">
    <location>
        <begin position="28"/>
        <end position="409"/>
    </location>
</feature>
<dbReference type="InterPro" id="IPR032164">
    <property type="entry name" value="DUF5000"/>
</dbReference>
<keyword evidence="4" id="KW-1185">Reference proteome</keyword>
<evidence type="ECO:0000313" key="3">
    <source>
        <dbReference type="EMBL" id="SKD00535.1"/>
    </source>
</evidence>
<name>A0A1T5NJC1_9BACT</name>
<keyword evidence="1" id="KW-0732">Signal</keyword>
<dbReference type="RefSeq" id="WP_079469088.1">
    <property type="nucleotide sequence ID" value="NZ_FUZZ01000001.1"/>
</dbReference>
<dbReference type="InterPro" id="IPR013783">
    <property type="entry name" value="Ig-like_fold"/>
</dbReference>
<proteinExistence type="predicted"/>
<gene>
    <name evidence="3" type="ORF">SAMN05660461_1854</name>
</gene>
<dbReference type="SUPFAM" id="SSF49265">
    <property type="entry name" value="Fibronectin type III"/>
    <property type="match status" value="1"/>
</dbReference>
<evidence type="ECO:0000256" key="1">
    <source>
        <dbReference type="SAM" id="SignalP"/>
    </source>
</evidence>
<dbReference type="STRING" id="393003.SAMN05660461_1854"/>
<organism evidence="3 4">
    <name type="scientific">Chitinophaga ginsengisegetis</name>
    <dbReference type="NCBI Taxonomy" id="393003"/>
    <lineage>
        <taxon>Bacteria</taxon>
        <taxon>Pseudomonadati</taxon>
        <taxon>Bacteroidota</taxon>
        <taxon>Chitinophagia</taxon>
        <taxon>Chitinophagales</taxon>
        <taxon>Chitinophagaceae</taxon>
        <taxon>Chitinophaga</taxon>
    </lineage>
</organism>
<dbReference type="Pfam" id="PF16389">
    <property type="entry name" value="DUF4998"/>
    <property type="match status" value="1"/>
</dbReference>
<dbReference type="Gene3D" id="2.60.40.10">
    <property type="entry name" value="Immunoglobulins"/>
    <property type="match status" value="1"/>
</dbReference>
<dbReference type="PROSITE" id="PS51257">
    <property type="entry name" value="PROKAR_LIPOPROTEIN"/>
    <property type="match status" value="1"/>
</dbReference>
<dbReference type="Proteomes" id="UP000190166">
    <property type="component" value="Unassembled WGS sequence"/>
</dbReference>
<accession>A0A1T5NJC1</accession>
<dbReference type="EMBL" id="FUZZ01000001">
    <property type="protein sequence ID" value="SKD00535.1"/>
    <property type="molecule type" value="Genomic_DNA"/>
</dbReference>
<evidence type="ECO:0000259" key="2">
    <source>
        <dbReference type="Pfam" id="PF16391"/>
    </source>
</evidence>
<dbReference type="SUPFAM" id="SSF49785">
    <property type="entry name" value="Galactose-binding domain-like"/>
    <property type="match status" value="1"/>
</dbReference>
<dbReference type="Gene3D" id="2.60.120.260">
    <property type="entry name" value="Galactose-binding domain-like"/>
    <property type="match status" value="1"/>
</dbReference>
<protein>
    <recommendedName>
        <fullName evidence="2">DUF5000 domain-containing protein</fullName>
    </recommendedName>
</protein>
<dbReference type="InterPro" id="IPR008979">
    <property type="entry name" value="Galactose-bd-like_sf"/>
</dbReference>
<sequence length="409" mass="45326">MRKYHIAAKLLLPLCGLFFFIACTRKATDFRDFLGNTEVQYPGTVSGITLFPGNGRLMIGWKPSPDPSISKYVLFWNNRQDSITINATSHNPTDTVRCLITGLNEYAYTFFLYSYDAAGNRSIVTEIDNAHVYGNIYKSTLHNRLPDAATPYKVRDDGSVTLFFTTPDTINISTSIRYTNAAGVAAVATIAGNQDSVNLPGYKAGQAVTYQSSYIPSKGALDTFYTNSYDTFPDIYKLVACDKSLFQEHDLPNDMGIYQSDTRVSKLWDGSVGPQGYPNIFHSDDNGSNDPLPRTLTFDMGKLYNLGQIEETGRNCCNNPSEFEVWGIADITNAATSLKATDPGWAAEMSSKGWTLLTTAIRGDDGNEAMKFNFIPQAPPARYIRIRVLHTVNNSNSINMSEVTMYSKQ</sequence>
<evidence type="ECO:0000313" key="4">
    <source>
        <dbReference type="Proteomes" id="UP000190166"/>
    </source>
</evidence>